<reference evidence="4" key="1">
    <citation type="submission" date="2025-08" db="UniProtKB">
        <authorList>
            <consortium name="RefSeq"/>
        </authorList>
    </citation>
    <scope>IDENTIFICATION</scope>
    <source>
        <tissue evidence="4">Muscle</tissue>
    </source>
</reference>
<name>A0ABM1TI28_LIMPO</name>
<sequence>MGVKGLQYYVDNHCIQAFTEASIIELAKTHARLFNCVPILAVDGMALIHKLYSSIGKLDWVLGGQWYEFVVILKQFVQTLTQNGVCVLFFFDGAVSSSKREEWASRRLQRMKEIAAIFAHIRFTHQKPDNKLFQLPASMGTLTRFALKFECNCEVLTTVLDADQEISEFARSRDDCFAILSQDSDYLIFDTKPYLSISTLDLETMTTVLYDRRELAKQLGLHVNQLPLFSCLMGNDVIRVDVLRRFHRALYSSHRNPSAVELAPVIANLISSNRWRGNPDDQKELSQIAKMVFSDQRYWELISEGLRAYSLQFKDSKSKFYQPFDRSINCPEHTLSVARERHRYCVDFPHIFSLLCRREYESATTLEDGNDESLLPSALLFRPIRQRMYSLLYQYQVKSGLHVTTSPRFYGQGRGQGRYASLHSSSFSLSEGVKEWCAYPGNPLTEPDVVMPLPLDVPGGLPTLDDLWKDTEPSLSAAQVSLRWRTFVACVGISIPSLKLRQLPTPYITLCCVLNYMLIQPVGVNLEPFELASFLAQAVSPSARSMECLAHVQVSFVDSRAVQLASTFVRGVSTVGMVLSLCGEPYPLLHTMPWMFFDGKLFHMLYLQAKRGASLEQLCEYKAQSMEEFQQLWSVTTIGTRLANTQ</sequence>
<evidence type="ECO:0000313" key="3">
    <source>
        <dbReference type="Proteomes" id="UP000694941"/>
    </source>
</evidence>
<feature type="domain" description="XPG N-terminal" evidence="2">
    <location>
        <begin position="1"/>
        <end position="113"/>
    </location>
</feature>
<evidence type="ECO:0000313" key="4">
    <source>
        <dbReference type="RefSeq" id="XP_022255534.1"/>
    </source>
</evidence>
<dbReference type="SUPFAM" id="SSF88723">
    <property type="entry name" value="PIN domain-like"/>
    <property type="match status" value="1"/>
</dbReference>
<dbReference type="Gene3D" id="3.40.50.1010">
    <property type="entry name" value="5'-nuclease"/>
    <property type="match status" value="1"/>
</dbReference>
<comment type="similarity">
    <text evidence="1">Belongs to the constitutive coactivator of PPAR-gamma family.</text>
</comment>
<gene>
    <name evidence="4" type="primary">LOC106471200</name>
</gene>
<dbReference type="RefSeq" id="XP_022255534.1">
    <property type="nucleotide sequence ID" value="XM_022399826.1"/>
</dbReference>
<keyword evidence="3" id="KW-1185">Reference proteome</keyword>
<dbReference type="PANTHER" id="PTHR15976">
    <property type="entry name" value="CONSTITUTIVE COACTIVATOR OF PEROXISOME PROLIFERATOR-ACTIVATED RECEPTOR GAMMA"/>
    <property type="match status" value="1"/>
</dbReference>
<dbReference type="PANTHER" id="PTHR15976:SF17">
    <property type="entry name" value="CONSTITUTIVE COACTIVATOR OF PEROXISOME PROLIFERATOR-ACTIVATED RECEPTOR GAMMA"/>
    <property type="match status" value="1"/>
</dbReference>
<dbReference type="SMART" id="SM00485">
    <property type="entry name" value="XPGN"/>
    <property type="match status" value="1"/>
</dbReference>
<protein>
    <submittedName>
        <fullName evidence="4">Constitutive coactivator of peroxisome proliferator-activated receptor gamma-like</fullName>
    </submittedName>
</protein>
<dbReference type="GeneID" id="106471200"/>
<evidence type="ECO:0000256" key="1">
    <source>
        <dbReference type="ARBA" id="ARBA00009495"/>
    </source>
</evidence>
<accession>A0ABM1TI28</accession>
<dbReference type="Proteomes" id="UP000694941">
    <property type="component" value="Unplaced"/>
</dbReference>
<dbReference type="InterPro" id="IPR006085">
    <property type="entry name" value="XPG_DNA_repair_N"/>
</dbReference>
<dbReference type="InterPro" id="IPR026784">
    <property type="entry name" value="Coact_PPARg"/>
</dbReference>
<dbReference type="InterPro" id="IPR029060">
    <property type="entry name" value="PIN-like_dom_sf"/>
</dbReference>
<evidence type="ECO:0000259" key="2">
    <source>
        <dbReference type="SMART" id="SM00485"/>
    </source>
</evidence>
<proteinExistence type="inferred from homology"/>
<organism evidence="3 4">
    <name type="scientific">Limulus polyphemus</name>
    <name type="common">Atlantic horseshoe crab</name>
    <dbReference type="NCBI Taxonomy" id="6850"/>
    <lineage>
        <taxon>Eukaryota</taxon>
        <taxon>Metazoa</taxon>
        <taxon>Ecdysozoa</taxon>
        <taxon>Arthropoda</taxon>
        <taxon>Chelicerata</taxon>
        <taxon>Merostomata</taxon>
        <taxon>Xiphosura</taxon>
        <taxon>Limulidae</taxon>
        <taxon>Limulus</taxon>
    </lineage>
</organism>